<keyword evidence="2 5" id="KW-0479">Metal-binding</keyword>
<evidence type="ECO:0000313" key="7">
    <source>
        <dbReference type="EMBL" id="RZU32203.1"/>
    </source>
</evidence>
<evidence type="ECO:0000313" key="8">
    <source>
        <dbReference type="Proteomes" id="UP000292507"/>
    </source>
</evidence>
<dbReference type="SMART" id="SM00829">
    <property type="entry name" value="PKS_ER"/>
    <property type="match status" value="1"/>
</dbReference>
<organism evidence="7 8">
    <name type="scientific">Blastococcus saxobsidens</name>
    <dbReference type="NCBI Taxonomy" id="138336"/>
    <lineage>
        <taxon>Bacteria</taxon>
        <taxon>Bacillati</taxon>
        <taxon>Actinomycetota</taxon>
        <taxon>Actinomycetes</taxon>
        <taxon>Geodermatophilales</taxon>
        <taxon>Geodermatophilaceae</taxon>
        <taxon>Blastococcus</taxon>
    </lineage>
</organism>
<gene>
    <name evidence="7" type="ORF">BKA19_1898</name>
</gene>
<comment type="cofactor">
    <cofactor evidence="1 5">
        <name>Zn(2+)</name>
        <dbReference type="ChEBI" id="CHEBI:29105"/>
    </cofactor>
</comment>
<dbReference type="InterPro" id="IPR011032">
    <property type="entry name" value="GroES-like_sf"/>
</dbReference>
<keyword evidence="3 5" id="KW-0862">Zinc</keyword>
<dbReference type="SUPFAM" id="SSF51735">
    <property type="entry name" value="NAD(P)-binding Rossmann-fold domains"/>
    <property type="match status" value="1"/>
</dbReference>
<dbReference type="RefSeq" id="WP_207225736.1">
    <property type="nucleotide sequence ID" value="NZ_POQT01000027.1"/>
</dbReference>
<dbReference type="InterPro" id="IPR002328">
    <property type="entry name" value="ADH_Zn_CS"/>
</dbReference>
<dbReference type="GO" id="GO:0016491">
    <property type="term" value="F:oxidoreductase activity"/>
    <property type="evidence" value="ECO:0007669"/>
    <property type="project" value="UniProtKB-KW"/>
</dbReference>
<protein>
    <submittedName>
        <fullName evidence="7">Threonine dehydrogenase-like Zn-dependent dehydrogenase</fullName>
    </submittedName>
</protein>
<dbReference type="EMBL" id="SHKV01000001">
    <property type="protein sequence ID" value="RZU32203.1"/>
    <property type="molecule type" value="Genomic_DNA"/>
</dbReference>
<dbReference type="InterPro" id="IPR013149">
    <property type="entry name" value="ADH-like_C"/>
</dbReference>
<dbReference type="PANTHER" id="PTHR43401">
    <property type="entry name" value="L-THREONINE 3-DEHYDROGENASE"/>
    <property type="match status" value="1"/>
</dbReference>
<accession>A0A4Q7Y7J7</accession>
<dbReference type="PROSITE" id="PS00059">
    <property type="entry name" value="ADH_ZINC"/>
    <property type="match status" value="1"/>
</dbReference>
<dbReference type="GO" id="GO:0008270">
    <property type="term" value="F:zinc ion binding"/>
    <property type="evidence" value="ECO:0007669"/>
    <property type="project" value="InterPro"/>
</dbReference>
<proteinExistence type="inferred from homology"/>
<dbReference type="SUPFAM" id="SSF50129">
    <property type="entry name" value="GroES-like"/>
    <property type="match status" value="1"/>
</dbReference>
<comment type="caution">
    <text evidence="7">The sequence shown here is derived from an EMBL/GenBank/DDBJ whole genome shotgun (WGS) entry which is preliminary data.</text>
</comment>
<dbReference type="InterPro" id="IPR036291">
    <property type="entry name" value="NAD(P)-bd_dom_sf"/>
</dbReference>
<dbReference type="Pfam" id="PF08240">
    <property type="entry name" value="ADH_N"/>
    <property type="match status" value="1"/>
</dbReference>
<evidence type="ECO:0000256" key="3">
    <source>
        <dbReference type="ARBA" id="ARBA00022833"/>
    </source>
</evidence>
<dbReference type="InterPro" id="IPR013154">
    <property type="entry name" value="ADH-like_N"/>
</dbReference>
<evidence type="ECO:0000256" key="5">
    <source>
        <dbReference type="RuleBase" id="RU361277"/>
    </source>
</evidence>
<dbReference type="Pfam" id="PF00107">
    <property type="entry name" value="ADH_zinc_N"/>
    <property type="match status" value="1"/>
</dbReference>
<name>A0A4Q7Y7J7_9ACTN</name>
<feature type="domain" description="Enoyl reductase (ER)" evidence="6">
    <location>
        <begin position="14"/>
        <end position="371"/>
    </location>
</feature>
<keyword evidence="8" id="KW-1185">Reference proteome</keyword>
<evidence type="ECO:0000259" key="6">
    <source>
        <dbReference type="SMART" id="SM00829"/>
    </source>
</evidence>
<comment type="similarity">
    <text evidence="5">Belongs to the zinc-containing alcohol dehydrogenase family.</text>
</comment>
<dbReference type="CDD" id="cd08231">
    <property type="entry name" value="MDR_TM0436_like"/>
    <property type="match status" value="1"/>
</dbReference>
<dbReference type="InterPro" id="IPR020843">
    <property type="entry name" value="ER"/>
</dbReference>
<dbReference type="InterPro" id="IPR050129">
    <property type="entry name" value="Zn_alcohol_dh"/>
</dbReference>
<evidence type="ECO:0000256" key="1">
    <source>
        <dbReference type="ARBA" id="ARBA00001947"/>
    </source>
</evidence>
<dbReference type="Gene3D" id="3.90.180.10">
    <property type="entry name" value="Medium-chain alcohol dehydrogenases, catalytic domain"/>
    <property type="match status" value="1"/>
</dbReference>
<dbReference type="Gene3D" id="3.40.50.720">
    <property type="entry name" value="NAD(P)-binding Rossmann-like Domain"/>
    <property type="match status" value="1"/>
</dbReference>
<evidence type="ECO:0000256" key="4">
    <source>
        <dbReference type="ARBA" id="ARBA00023002"/>
    </source>
</evidence>
<sequence length="377" mass="39338">MTTSSTSARPVSAMQLRAFDAPLEPTRIVPSAAGPGAIVADVTHAGVCGTDMHLQAGRMQIPLPVILGHEAVGVVRELGSGVTTDATGQRLEVGDAISWMSNIPCGQCFYCTEENQPSLCESRRVYGINQSSADWPHLSGGWSEQIYLQPGSTVIKLPEGATPDAVIALGCAGPTATHAMQSMAEPREGDVVVVQGSGPVGLASAMLAQLAGAAKVILVGGPANRLEIARSLGIGDVHVDIFESSAEERLARVLAETPGGRGADFVIEATGAPSAVAEGIDLARKGGTYLVVGQYTDHGTTMLNPHYITKKQLRVLGSWAFSAADHVQYVRSVPALAERFDLSALVTHYPLARANDALDDMRSGRTLKPVLVVGDAA</sequence>
<keyword evidence="4" id="KW-0560">Oxidoreductase</keyword>
<dbReference type="AlphaFoldDB" id="A0A4Q7Y7J7"/>
<reference evidence="7 8" key="1">
    <citation type="submission" date="2019-02" db="EMBL/GenBank/DDBJ databases">
        <title>Sequencing the genomes of 1000 actinobacteria strains.</title>
        <authorList>
            <person name="Klenk H.-P."/>
        </authorList>
    </citation>
    <scope>NUCLEOTIDE SEQUENCE [LARGE SCALE GENOMIC DNA]</scope>
    <source>
        <strain evidence="7 8">DSM 44509</strain>
    </source>
</reference>
<evidence type="ECO:0000256" key="2">
    <source>
        <dbReference type="ARBA" id="ARBA00022723"/>
    </source>
</evidence>
<dbReference type="Proteomes" id="UP000292507">
    <property type="component" value="Unassembled WGS sequence"/>
</dbReference>